<dbReference type="InterPro" id="IPR009057">
    <property type="entry name" value="Homeodomain-like_sf"/>
</dbReference>
<dbReference type="GO" id="GO:0003700">
    <property type="term" value="F:DNA-binding transcription factor activity"/>
    <property type="evidence" value="ECO:0007669"/>
    <property type="project" value="TreeGrafter"/>
</dbReference>
<feature type="region of interest" description="Disordered" evidence="3">
    <location>
        <begin position="1"/>
        <end position="22"/>
    </location>
</feature>
<evidence type="ECO:0000313" key="5">
    <source>
        <dbReference type="EMBL" id="QKE63871.1"/>
    </source>
</evidence>
<dbReference type="SUPFAM" id="SSF46689">
    <property type="entry name" value="Homeodomain-like"/>
    <property type="match status" value="1"/>
</dbReference>
<feature type="DNA-binding region" description="H-T-H motif" evidence="2">
    <location>
        <begin position="45"/>
        <end position="64"/>
    </location>
</feature>
<dbReference type="PRINTS" id="PR00455">
    <property type="entry name" value="HTHTETR"/>
</dbReference>
<evidence type="ECO:0000256" key="2">
    <source>
        <dbReference type="PROSITE-ProRule" id="PRU00335"/>
    </source>
</evidence>
<dbReference type="EMBL" id="CP053697">
    <property type="protein sequence ID" value="QKE63871.1"/>
    <property type="molecule type" value="Genomic_DNA"/>
</dbReference>
<name>A0A6M8F9C8_9GAMM</name>
<proteinExistence type="predicted"/>
<dbReference type="SUPFAM" id="SSF48498">
    <property type="entry name" value="Tetracyclin repressor-like, C-terminal domain"/>
    <property type="match status" value="1"/>
</dbReference>
<feature type="domain" description="HTH tetR-type" evidence="4">
    <location>
        <begin position="22"/>
        <end position="82"/>
    </location>
</feature>
<keyword evidence="1 2" id="KW-0238">DNA-binding</keyword>
<dbReference type="GO" id="GO:0000976">
    <property type="term" value="F:transcription cis-regulatory region binding"/>
    <property type="evidence" value="ECO:0007669"/>
    <property type="project" value="TreeGrafter"/>
</dbReference>
<dbReference type="InterPro" id="IPR050109">
    <property type="entry name" value="HTH-type_TetR-like_transc_reg"/>
</dbReference>
<keyword evidence="6" id="KW-1185">Reference proteome</keyword>
<gene>
    <name evidence="5" type="ORF">HNE05_11085</name>
</gene>
<protein>
    <submittedName>
        <fullName evidence="5">TetR/AcrR family transcriptional regulator</fullName>
    </submittedName>
</protein>
<dbReference type="RefSeq" id="WP_173208170.1">
    <property type="nucleotide sequence ID" value="NZ_CP053697.2"/>
</dbReference>
<reference evidence="5" key="1">
    <citation type="submission" date="2020-07" db="EMBL/GenBank/DDBJ databases">
        <title>Nitrate ammonifying Pseudomonas campi sp. nov. isolated from German agricultural grassland.</title>
        <authorList>
            <person name="Timsy T."/>
            <person name="Ulrich A."/>
            <person name="Spanner T."/>
            <person name="Foesel B."/>
            <person name="Kolb S."/>
            <person name="Horn M.A."/>
            <person name="Behrendt U."/>
        </authorList>
    </citation>
    <scope>NUCLEOTIDE SEQUENCE</scope>
    <source>
        <strain evidence="5">S1-A32-2</strain>
    </source>
</reference>
<evidence type="ECO:0000259" key="4">
    <source>
        <dbReference type="PROSITE" id="PS50977"/>
    </source>
</evidence>
<organism evidence="5 6">
    <name type="scientific">Aquipseudomonas campi</name>
    <dbReference type="NCBI Taxonomy" id="2731681"/>
    <lineage>
        <taxon>Bacteria</taxon>
        <taxon>Pseudomonadati</taxon>
        <taxon>Pseudomonadota</taxon>
        <taxon>Gammaproteobacteria</taxon>
        <taxon>Pseudomonadales</taxon>
        <taxon>Pseudomonadaceae</taxon>
        <taxon>Aquipseudomonas</taxon>
    </lineage>
</organism>
<dbReference type="PROSITE" id="PS50977">
    <property type="entry name" value="HTH_TETR_2"/>
    <property type="match status" value="1"/>
</dbReference>
<dbReference type="Proteomes" id="UP000501379">
    <property type="component" value="Chromosome"/>
</dbReference>
<dbReference type="Pfam" id="PF00440">
    <property type="entry name" value="TetR_N"/>
    <property type="match status" value="1"/>
</dbReference>
<dbReference type="KEGG" id="pcam:HNE05_11085"/>
<evidence type="ECO:0000313" key="6">
    <source>
        <dbReference type="Proteomes" id="UP000501379"/>
    </source>
</evidence>
<dbReference type="InterPro" id="IPR023772">
    <property type="entry name" value="DNA-bd_HTH_TetR-type_CS"/>
</dbReference>
<dbReference type="InterPro" id="IPR001647">
    <property type="entry name" value="HTH_TetR"/>
</dbReference>
<dbReference type="PROSITE" id="PS01081">
    <property type="entry name" value="HTH_TETR_1"/>
    <property type="match status" value="1"/>
</dbReference>
<evidence type="ECO:0000256" key="3">
    <source>
        <dbReference type="SAM" id="MobiDB-lite"/>
    </source>
</evidence>
<dbReference type="Gene3D" id="1.10.357.10">
    <property type="entry name" value="Tetracycline Repressor, domain 2"/>
    <property type="match status" value="1"/>
</dbReference>
<evidence type="ECO:0000256" key="1">
    <source>
        <dbReference type="ARBA" id="ARBA00023125"/>
    </source>
</evidence>
<dbReference type="PANTHER" id="PTHR30055:SF219">
    <property type="entry name" value="TRANSCRIPTIONAL REGULATORY PROTEIN"/>
    <property type="match status" value="1"/>
</dbReference>
<dbReference type="InterPro" id="IPR036271">
    <property type="entry name" value="Tet_transcr_reg_TetR-rel_C_sf"/>
</dbReference>
<dbReference type="AlphaFoldDB" id="A0A6M8F9C8"/>
<dbReference type="PANTHER" id="PTHR30055">
    <property type="entry name" value="HTH-TYPE TRANSCRIPTIONAL REGULATOR RUTR"/>
    <property type="match status" value="1"/>
</dbReference>
<sequence>MTKNTQPKQPPRAPGRPAGDAQLQRERLLDAAAQAFAHTGIQASSLRSIAQQAGATPALVNYYFGSKQRLVDALVEERFLPLIRSVAEGLQAAGDDPHELVERFVRGMSAMVASHPWIPPLWVREILCEGGQLREQLTGRIAPLIPLLLAQRFAAAQARGALNPALDPRLLVVSLIGVTMLPYAAAPLWRGIFANPQIGDEALIAHTLALLHNGMET</sequence>
<accession>A0A6M8F9C8</accession>